<proteinExistence type="predicted"/>
<name>A0AAV5S711_9BILA</name>
<gene>
    <name evidence="1" type="ORF">PENTCL1PPCAC_846</name>
</gene>
<dbReference type="Proteomes" id="UP001432027">
    <property type="component" value="Unassembled WGS sequence"/>
</dbReference>
<comment type="caution">
    <text evidence="1">The sequence shown here is derived from an EMBL/GenBank/DDBJ whole genome shotgun (WGS) entry which is preliminary data.</text>
</comment>
<evidence type="ECO:0000313" key="2">
    <source>
        <dbReference type="Proteomes" id="UP001432027"/>
    </source>
</evidence>
<organism evidence="1 2">
    <name type="scientific">Pristionchus entomophagus</name>
    <dbReference type="NCBI Taxonomy" id="358040"/>
    <lineage>
        <taxon>Eukaryota</taxon>
        <taxon>Metazoa</taxon>
        <taxon>Ecdysozoa</taxon>
        <taxon>Nematoda</taxon>
        <taxon>Chromadorea</taxon>
        <taxon>Rhabditida</taxon>
        <taxon>Rhabditina</taxon>
        <taxon>Diplogasteromorpha</taxon>
        <taxon>Diplogasteroidea</taxon>
        <taxon>Neodiplogasteridae</taxon>
        <taxon>Pristionchus</taxon>
    </lineage>
</organism>
<reference evidence="1" key="1">
    <citation type="submission" date="2023-10" db="EMBL/GenBank/DDBJ databases">
        <title>Genome assembly of Pristionchus species.</title>
        <authorList>
            <person name="Yoshida K."/>
            <person name="Sommer R.J."/>
        </authorList>
    </citation>
    <scope>NUCLEOTIDE SEQUENCE</scope>
    <source>
        <strain evidence="1">RS0144</strain>
    </source>
</reference>
<dbReference type="AlphaFoldDB" id="A0AAV5S711"/>
<feature type="non-terminal residue" evidence="1">
    <location>
        <position position="1"/>
    </location>
</feature>
<dbReference type="EMBL" id="BTSX01000001">
    <property type="protein sequence ID" value="GMS78671.1"/>
    <property type="molecule type" value="Genomic_DNA"/>
</dbReference>
<protein>
    <submittedName>
        <fullName evidence="1">Uncharacterized protein</fullName>
    </submittedName>
</protein>
<sequence length="132" mass="15686">QQEEIIRACSELLENKIIACIYVTPLNRNIDFAEWLERIRTWKPRRVEFRLLPYGQDSFVFLVHLADIVEMLEFDMWRTHTEVGPSDLDGYSLADAEYLVQIFNHIGRKMMFKESTEEAPMEEVIIGEYRVK</sequence>
<feature type="non-terminal residue" evidence="1">
    <location>
        <position position="132"/>
    </location>
</feature>
<evidence type="ECO:0000313" key="1">
    <source>
        <dbReference type="EMBL" id="GMS78671.1"/>
    </source>
</evidence>
<keyword evidence="2" id="KW-1185">Reference proteome</keyword>
<accession>A0AAV5S711</accession>